<evidence type="ECO:0000313" key="5">
    <source>
        <dbReference type="EMBL" id="KAF2723952.1"/>
    </source>
</evidence>
<dbReference type="Pfam" id="PF04082">
    <property type="entry name" value="Fungal_trans"/>
    <property type="match status" value="1"/>
</dbReference>
<protein>
    <recommendedName>
        <fullName evidence="4">Zn(2)-C6 fungal-type domain-containing protein</fullName>
    </recommendedName>
</protein>
<evidence type="ECO:0000256" key="3">
    <source>
        <dbReference type="SAM" id="MobiDB-lite"/>
    </source>
</evidence>
<keyword evidence="6" id="KW-1185">Reference proteome</keyword>
<keyword evidence="2" id="KW-0539">Nucleus</keyword>
<feature type="compositionally biased region" description="Low complexity" evidence="3">
    <location>
        <begin position="655"/>
        <end position="670"/>
    </location>
</feature>
<dbReference type="SMART" id="SM00066">
    <property type="entry name" value="GAL4"/>
    <property type="match status" value="1"/>
</dbReference>
<dbReference type="PROSITE" id="PS50048">
    <property type="entry name" value="ZN2_CY6_FUNGAL_2"/>
    <property type="match status" value="1"/>
</dbReference>
<dbReference type="PANTHER" id="PTHR46910">
    <property type="entry name" value="TRANSCRIPTION FACTOR PDR1"/>
    <property type="match status" value="1"/>
</dbReference>
<dbReference type="InterPro" id="IPR007219">
    <property type="entry name" value="XnlR_reg_dom"/>
</dbReference>
<dbReference type="PANTHER" id="PTHR46910:SF12">
    <property type="entry name" value="REGULATORY PROTEIN CAT8"/>
    <property type="match status" value="1"/>
</dbReference>
<dbReference type="GO" id="GO:0003677">
    <property type="term" value="F:DNA binding"/>
    <property type="evidence" value="ECO:0007669"/>
    <property type="project" value="InterPro"/>
</dbReference>
<sequence>MDTDPVHAKRTAGSSSSAGIQVCDRCRFKKIKCDGQRPVGVMRNAKSRPKLSTNMALTPLQCSNCRNSNFPCETRARLARNATPRSYVQYLEARIRQLEDQQQTGRSSPREAAPAARRSPYGDRTPYAASSSIAGSSTTSNNPIKDWTALRELGSHVIDEDGFSHYLGPSSGVGFASYVLHDLMTEEQQNDPRLNTLFTLDDFNRNRTLENMDQLLWSVNPIALPDRRETDFVLNHFFAFTQRLFPVLHKPSFLSAVDQLYSLDNIGVESFELLAQFYFALAIGNSYLQDYTHEERVARQVRAIETGLRCHFTTFHTRRDGLTRLQTLALHSYALALLRQRSEALRISSMANTKALECGLHHDGNRGAGNPLEQQMRRRVFWSVFMLHLYLTSLAGLPRLLHEADITIAEPDNIDDEQLTTTEVLNNALPGRTRIHRFVSSCRLVRILSRCLDVLYTANKRKQASTKIEHMSRLCCDHLLDQLDFNFTEIPSDVPDPDAEGPEQLATLSSYVNEQLLFYYIRWLIYRPGLAIDHSDPFFSTCLQMCTSAAASLLKVMHKYRRVTPMIKANPAAHPMTVFITALTPLYRATLMQSVSAAFSPNLAAASRKDHLTVWLAVEDLYAISRDSADDCRRDVLQTLMVQVFGSGRPEAARASPGATVTTSTSSGAPLFSTPFSQPAGPPADSFGTSSTRTTTDVQMDYQRQRLEQLAAHDDLRSFVHEAFSPSLGEIWDDADQGFQ</sequence>
<dbReference type="CDD" id="cd00067">
    <property type="entry name" value="GAL4"/>
    <property type="match status" value="1"/>
</dbReference>
<feature type="region of interest" description="Disordered" evidence="3">
    <location>
        <begin position="650"/>
        <end position="694"/>
    </location>
</feature>
<dbReference type="GO" id="GO:0008270">
    <property type="term" value="F:zinc ion binding"/>
    <property type="evidence" value="ECO:0007669"/>
    <property type="project" value="InterPro"/>
</dbReference>
<keyword evidence="1" id="KW-0479">Metal-binding</keyword>
<evidence type="ECO:0000256" key="1">
    <source>
        <dbReference type="ARBA" id="ARBA00022723"/>
    </source>
</evidence>
<dbReference type="Pfam" id="PF00172">
    <property type="entry name" value="Zn_clus"/>
    <property type="match status" value="1"/>
</dbReference>
<dbReference type="Gene3D" id="4.10.240.10">
    <property type="entry name" value="Zn(2)-C6 fungal-type DNA-binding domain"/>
    <property type="match status" value="1"/>
</dbReference>
<dbReference type="SMART" id="SM00906">
    <property type="entry name" value="Fungal_trans"/>
    <property type="match status" value="1"/>
</dbReference>
<evidence type="ECO:0000259" key="4">
    <source>
        <dbReference type="PROSITE" id="PS50048"/>
    </source>
</evidence>
<dbReference type="Proteomes" id="UP000799441">
    <property type="component" value="Unassembled WGS sequence"/>
</dbReference>
<dbReference type="OrthoDB" id="2123952at2759"/>
<feature type="compositionally biased region" description="Low complexity" evidence="3">
    <location>
        <begin position="128"/>
        <end position="140"/>
    </location>
</feature>
<comment type="caution">
    <text evidence="5">The sequence shown here is derived from an EMBL/GenBank/DDBJ whole genome shotgun (WGS) entry which is preliminary data.</text>
</comment>
<dbReference type="EMBL" id="MU003774">
    <property type="protein sequence ID" value="KAF2723952.1"/>
    <property type="molecule type" value="Genomic_DNA"/>
</dbReference>
<feature type="region of interest" description="Disordered" evidence="3">
    <location>
        <begin position="99"/>
        <end position="141"/>
    </location>
</feature>
<gene>
    <name evidence="5" type="ORF">K431DRAFT_292248</name>
</gene>
<name>A0A9P4QFV8_9PEZI</name>
<dbReference type="CDD" id="cd12148">
    <property type="entry name" value="fungal_TF_MHR"/>
    <property type="match status" value="1"/>
</dbReference>
<dbReference type="GO" id="GO:0000981">
    <property type="term" value="F:DNA-binding transcription factor activity, RNA polymerase II-specific"/>
    <property type="evidence" value="ECO:0007669"/>
    <property type="project" value="InterPro"/>
</dbReference>
<evidence type="ECO:0000256" key="2">
    <source>
        <dbReference type="ARBA" id="ARBA00023242"/>
    </source>
</evidence>
<proteinExistence type="predicted"/>
<reference evidence="5" key="1">
    <citation type="journal article" date="2020" name="Stud. Mycol.">
        <title>101 Dothideomycetes genomes: a test case for predicting lifestyles and emergence of pathogens.</title>
        <authorList>
            <person name="Haridas S."/>
            <person name="Albert R."/>
            <person name="Binder M."/>
            <person name="Bloem J."/>
            <person name="Labutti K."/>
            <person name="Salamov A."/>
            <person name="Andreopoulos B."/>
            <person name="Baker S."/>
            <person name="Barry K."/>
            <person name="Bills G."/>
            <person name="Bluhm B."/>
            <person name="Cannon C."/>
            <person name="Castanera R."/>
            <person name="Culley D."/>
            <person name="Daum C."/>
            <person name="Ezra D."/>
            <person name="Gonzalez J."/>
            <person name="Henrissat B."/>
            <person name="Kuo A."/>
            <person name="Liang C."/>
            <person name="Lipzen A."/>
            <person name="Lutzoni F."/>
            <person name="Magnuson J."/>
            <person name="Mondo S."/>
            <person name="Nolan M."/>
            <person name="Ohm R."/>
            <person name="Pangilinan J."/>
            <person name="Park H.-J."/>
            <person name="Ramirez L."/>
            <person name="Alfaro M."/>
            <person name="Sun H."/>
            <person name="Tritt A."/>
            <person name="Yoshinaga Y."/>
            <person name="Zwiers L.-H."/>
            <person name="Turgeon B."/>
            <person name="Goodwin S."/>
            <person name="Spatafora J."/>
            <person name="Crous P."/>
            <person name="Grigoriev I."/>
        </authorList>
    </citation>
    <scope>NUCLEOTIDE SEQUENCE</scope>
    <source>
        <strain evidence="5">CBS 116435</strain>
    </source>
</reference>
<dbReference type="AlphaFoldDB" id="A0A9P4QFV8"/>
<feature type="compositionally biased region" description="Low complexity" evidence="3">
    <location>
        <begin position="106"/>
        <end position="119"/>
    </location>
</feature>
<dbReference type="InterPro" id="IPR050987">
    <property type="entry name" value="AtrR-like"/>
</dbReference>
<dbReference type="CDD" id="cd14723">
    <property type="entry name" value="ZIP_Ppr1"/>
    <property type="match status" value="1"/>
</dbReference>
<evidence type="ECO:0000313" key="6">
    <source>
        <dbReference type="Proteomes" id="UP000799441"/>
    </source>
</evidence>
<accession>A0A9P4QFV8</accession>
<feature type="domain" description="Zn(2)-C6 fungal-type" evidence="4">
    <location>
        <begin position="22"/>
        <end position="74"/>
    </location>
</feature>
<dbReference type="SUPFAM" id="SSF57701">
    <property type="entry name" value="Zn2/Cys6 DNA-binding domain"/>
    <property type="match status" value="1"/>
</dbReference>
<organism evidence="5 6">
    <name type="scientific">Polychaeton citri CBS 116435</name>
    <dbReference type="NCBI Taxonomy" id="1314669"/>
    <lineage>
        <taxon>Eukaryota</taxon>
        <taxon>Fungi</taxon>
        <taxon>Dikarya</taxon>
        <taxon>Ascomycota</taxon>
        <taxon>Pezizomycotina</taxon>
        <taxon>Dothideomycetes</taxon>
        <taxon>Dothideomycetidae</taxon>
        <taxon>Capnodiales</taxon>
        <taxon>Capnodiaceae</taxon>
        <taxon>Polychaeton</taxon>
    </lineage>
</organism>
<dbReference type="GO" id="GO:0006351">
    <property type="term" value="P:DNA-templated transcription"/>
    <property type="evidence" value="ECO:0007669"/>
    <property type="project" value="InterPro"/>
</dbReference>
<dbReference type="InterPro" id="IPR036864">
    <property type="entry name" value="Zn2-C6_fun-type_DNA-bd_sf"/>
</dbReference>
<dbReference type="InterPro" id="IPR001138">
    <property type="entry name" value="Zn2Cys6_DnaBD"/>
</dbReference>